<dbReference type="RefSeq" id="WP_240363006.1">
    <property type="nucleotide sequence ID" value="NZ_CP107955.1"/>
</dbReference>
<organism evidence="1 2">
    <name type="scientific">Streptomyces mirabilis</name>
    <dbReference type="NCBI Taxonomy" id="68239"/>
    <lineage>
        <taxon>Bacteria</taxon>
        <taxon>Bacillati</taxon>
        <taxon>Actinomycetota</taxon>
        <taxon>Actinomycetes</taxon>
        <taxon>Kitasatosporales</taxon>
        <taxon>Streptomycetaceae</taxon>
        <taxon>Streptomyces</taxon>
    </lineage>
</organism>
<dbReference type="Pfam" id="PF03301">
    <property type="entry name" value="Trp_dioxygenase"/>
    <property type="match status" value="2"/>
</dbReference>
<evidence type="ECO:0000313" key="2">
    <source>
        <dbReference type="Proteomes" id="UP001257627"/>
    </source>
</evidence>
<accession>A0ABU3UEY4</accession>
<dbReference type="Proteomes" id="UP001257627">
    <property type="component" value="Unassembled WGS sequence"/>
</dbReference>
<dbReference type="Gene3D" id="1.20.58.480">
    <property type="match status" value="1"/>
</dbReference>
<gene>
    <name evidence="1" type="ORF">PU648_08910</name>
</gene>
<reference evidence="1 2" key="1">
    <citation type="submission" date="2023-02" db="EMBL/GenBank/DDBJ databases">
        <authorList>
            <person name="Maleckis M."/>
        </authorList>
    </citation>
    <scope>NUCLEOTIDE SEQUENCE [LARGE SCALE GENOMIC DNA]</scope>
    <source>
        <strain evidence="1 2">P8-A2</strain>
    </source>
</reference>
<dbReference type="SUPFAM" id="SSF140959">
    <property type="entry name" value="Indolic compounds 2,3-dioxygenase-like"/>
    <property type="match status" value="1"/>
</dbReference>
<name>A0ABU3UEY4_9ACTN</name>
<keyword evidence="2" id="KW-1185">Reference proteome</keyword>
<sequence length="237" mass="26043">MTDLTYDSYLHTDTLLSLQRTRTPDTADRSVALSEQFFIVAHQSSELWLKQLLSDLTAAVDRLSPVSGHQDLEESTELLQRAGVLLRVLHDQVVVLERLPVRHFAQFRPHLGSASGAQSRQFSLLARLVENESDDGTLYRAFTAAALSRGTSVLGICRQGVTAGALHRIAEELLDIGNGYWRWKVAHLGLVAKMMAGQNGSGGTSGADHLLSRIIMPFAELRRVRGQLHETLAPAVP</sequence>
<proteinExistence type="predicted"/>
<comment type="caution">
    <text evidence="1">The sequence shown here is derived from an EMBL/GenBank/DDBJ whole genome shotgun (WGS) entry which is preliminary data.</text>
</comment>
<dbReference type="EMBL" id="JARAKF010000001">
    <property type="protein sequence ID" value="MDU8992476.1"/>
    <property type="molecule type" value="Genomic_DNA"/>
</dbReference>
<protein>
    <submittedName>
        <fullName evidence="1">Tryptophan 2,3-dioxygenase family protein</fullName>
    </submittedName>
</protein>
<dbReference type="InterPro" id="IPR037217">
    <property type="entry name" value="Trp/Indoleamine_2_3_dOase-like"/>
</dbReference>
<dbReference type="PANTHER" id="PTHR10138">
    <property type="entry name" value="TRYPTOPHAN 2,3-DIOXYGENASE"/>
    <property type="match status" value="1"/>
</dbReference>
<dbReference type="InterPro" id="IPR004981">
    <property type="entry name" value="Trp_2_3_dOase"/>
</dbReference>
<evidence type="ECO:0000313" key="1">
    <source>
        <dbReference type="EMBL" id="MDU8992476.1"/>
    </source>
</evidence>
<dbReference type="PANTHER" id="PTHR10138:SF0">
    <property type="entry name" value="TRYPTOPHAN 2,3-DIOXYGENASE"/>
    <property type="match status" value="1"/>
</dbReference>